<protein>
    <submittedName>
        <fullName evidence="2">Uncharacterized protein</fullName>
    </submittedName>
</protein>
<feature type="compositionally biased region" description="Basic and acidic residues" evidence="1">
    <location>
        <begin position="18"/>
        <end position="28"/>
    </location>
</feature>
<organism evidence="2 3">
    <name type="scientific">Viridibacillus soli</name>
    <dbReference type="NCBI Taxonomy" id="2798301"/>
    <lineage>
        <taxon>Bacteria</taxon>
        <taxon>Bacillati</taxon>
        <taxon>Bacillota</taxon>
        <taxon>Bacilli</taxon>
        <taxon>Bacillales</taxon>
        <taxon>Caryophanaceae</taxon>
        <taxon>Viridibacillus</taxon>
    </lineage>
</organism>
<feature type="region of interest" description="Disordered" evidence="1">
    <location>
        <begin position="1"/>
        <end position="36"/>
    </location>
</feature>
<feature type="compositionally biased region" description="Acidic residues" evidence="1">
    <location>
        <begin position="118"/>
        <end position="129"/>
    </location>
</feature>
<name>A0ABS1H3F6_9BACL</name>
<dbReference type="RefSeq" id="WP_200747925.1">
    <property type="nucleotide sequence ID" value="NZ_JAEOAH010000003.1"/>
</dbReference>
<accession>A0ABS1H3F6</accession>
<evidence type="ECO:0000313" key="2">
    <source>
        <dbReference type="EMBL" id="MBK3493920.1"/>
    </source>
</evidence>
<evidence type="ECO:0000256" key="1">
    <source>
        <dbReference type="SAM" id="MobiDB-lite"/>
    </source>
</evidence>
<dbReference type="EMBL" id="JAEOAH010000003">
    <property type="protein sequence ID" value="MBK3493920.1"/>
    <property type="molecule type" value="Genomic_DNA"/>
</dbReference>
<comment type="caution">
    <text evidence="2">The sequence shown here is derived from an EMBL/GenBank/DDBJ whole genome shotgun (WGS) entry which is preliminary data.</text>
</comment>
<reference evidence="2 3" key="1">
    <citation type="submission" date="2020-12" db="EMBL/GenBank/DDBJ databases">
        <title>YIM B01967 draft genome.</title>
        <authorList>
            <person name="Yan X."/>
        </authorList>
    </citation>
    <scope>NUCLEOTIDE SEQUENCE [LARGE SCALE GENOMIC DNA]</scope>
    <source>
        <strain evidence="2 3">YIM B01967</strain>
    </source>
</reference>
<gene>
    <name evidence="2" type="ORF">JFL43_03410</name>
</gene>
<dbReference type="Proteomes" id="UP000618943">
    <property type="component" value="Unassembled WGS sequence"/>
</dbReference>
<proteinExistence type="predicted"/>
<evidence type="ECO:0000313" key="3">
    <source>
        <dbReference type="Proteomes" id="UP000618943"/>
    </source>
</evidence>
<sequence>MRDEKFKDFKKEGHHRGERYYRGKEGSHQRGPKTFRRGRAIAFLERMNLKRSTIKQQLDKPEFQSIHPILVGELKAIDMVINEFIQLFEIQENEAMDVPNDNGETENLVLESNTPLDNSEEGIESNEAN</sequence>
<feature type="compositionally biased region" description="Basic and acidic residues" evidence="1">
    <location>
        <begin position="1"/>
        <end position="11"/>
    </location>
</feature>
<keyword evidence="3" id="KW-1185">Reference proteome</keyword>
<feature type="region of interest" description="Disordered" evidence="1">
    <location>
        <begin position="97"/>
        <end position="129"/>
    </location>
</feature>